<gene>
    <name evidence="4" type="ORF">J8273_6087</name>
</gene>
<dbReference type="Gene3D" id="3.10.20.90">
    <property type="entry name" value="Phosphatidylinositol 3-kinase Catalytic Subunit, Chain A, domain 1"/>
    <property type="match status" value="1"/>
</dbReference>
<evidence type="ECO:0000313" key="4">
    <source>
        <dbReference type="EMBL" id="KAG9392619.1"/>
    </source>
</evidence>
<evidence type="ECO:0000259" key="3">
    <source>
        <dbReference type="PROSITE" id="PS50053"/>
    </source>
</evidence>
<keyword evidence="5" id="KW-1185">Reference proteome</keyword>
<sequence>MRVADASPSVDCGQSDDEIPRTSRQDCMVRISVRVDDRMQQNKTFVQVDDEDTILVMKKAVATKIGTRAEKIRLQKAGEILQNHLTLQDYEIHDKTNVELYYQ</sequence>
<dbReference type="InterPro" id="IPR029071">
    <property type="entry name" value="Ubiquitin-like_domsf"/>
</dbReference>
<accession>A0A8J6DYQ7</accession>
<evidence type="ECO:0000256" key="1">
    <source>
        <dbReference type="ARBA" id="ARBA00022786"/>
    </source>
</evidence>
<dbReference type="Proteomes" id="UP000717585">
    <property type="component" value="Unassembled WGS sequence"/>
</dbReference>
<dbReference type="EMBL" id="JAHDYR010000036">
    <property type="protein sequence ID" value="KAG9392619.1"/>
    <property type="molecule type" value="Genomic_DNA"/>
</dbReference>
<dbReference type="PANTHER" id="PTHR13042">
    <property type="entry name" value="UBIQUITIN-LIKE PROTEIN 5"/>
    <property type="match status" value="1"/>
</dbReference>
<name>A0A8J6DYQ7_9EUKA</name>
<dbReference type="Pfam" id="PF00240">
    <property type="entry name" value="ubiquitin"/>
    <property type="match status" value="1"/>
</dbReference>
<dbReference type="AlphaFoldDB" id="A0A8J6DYQ7"/>
<dbReference type="SMART" id="SM00213">
    <property type="entry name" value="UBQ"/>
    <property type="match status" value="1"/>
</dbReference>
<reference evidence="4" key="1">
    <citation type="submission" date="2021-05" db="EMBL/GenBank/DDBJ databases">
        <title>A free-living protist that lacks canonical eukaryotic 1 DNA replication and segregation systems.</title>
        <authorList>
            <person name="Salas-Leiva D.E."/>
            <person name="Tromer E.C."/>
            <person name="Curtis B.A."/>
            <person name="Jerlstrom-Hultqvist J."/>
            <person name="Kolisko M."/>
            <person name="Yi Z."/>
            <person name="Salas-Leiva J.S."/>
            <person name="Gallot-Lavallee L."/>
            <person name="Kops G.J.P.L."/>
            <person name="Archibald J.M."/>
            <person name="Simpson A.G.B."/>
            <person name="Roger A.J."/>
        </authorList>
    </citation>
    <scope>NUCLEOTIDE SEQUENCE</scope>
    <source>
        <strain evidence="4">BICM</strain>
    </source>
</reference>
<dbReference type="PROSITE" id="PS50053">
    <property type="entry name" value="UBIQUITIN_2"/>
    <property type="match status" value="1"/>
</dbReference>
<feature type="domain" description="Ubiquitin-like" evidence="3">
    <location>
        <begin position="29"/>
        <end position="103"/>
    </location>
</feature>
<dbReference type="OrthoDB" id="3881at2759"/>
<feature type="region of interest" description="Disordered" evidence="2">
    <location>
        <begin position="1"/>
        <end position="23"/>
    </location>
</feature>
<evidence type="ECO:0000313" key="5">
    <source>
        <dbReference type="Proteomes" id="UP000717585"/>
    </source>
</evidence>
<dbReference type="InterPro" id="IPR039732">
    <property type="entry name" value="Hub1/Ubl5"/>
</dbReference>
<proteinExistence type="predicted"/>
<evidence type="ECO:0000256" key="2">
    <source>
        <dbReference type="SAM" id="MobiDB-lite"/>
    </source>
</evidence>
<dbReference type="InterPro" id="IPR000626">
    <property type="entry name" value="Ubiquitin-like_dom"/>
</dbReference>
<organism evidence="4 5">
    <name type="scientific">Carpediemonas membranifera</name>
    <dbReference type="NCBI Taxonomy" id="201153"/>
    <lineage>
        <taxon>Eukaryota</taxon>
        <taxon>Metamonada</taxon>
        <taxon>Carpediemonas-like organisms</taxon>
        <taxon>Carpediemonas</taxon>
    </lineage>
</organism>
<keyword evidence="1" id="KW-0833">Ubl conjugation pathway</keyword>
<protein>
    <recommendedName>
        <fullName evidence="3">Ubiquitin-like domain-containing protein</fullName>
    </recommendedName>
</protein>
<dbReference type="SUPFAM" id="SSF54236">
    <property type="entry name" value="Ubiquitin-like"/>
    <property type="match status" value="1"/>
</dbReference>
<comment type="caution">
    <text evidence="4">The sequence shown here is derived from an EMBL/GenBank/DDBJ whole genome shotgun (WGS) entry which is preliminary data.</text>
</comment>